<keyword evidence="2" id="KW-0378">Hydrolase</keyword>
<accession>A0A0Q4AZA5</accession>
<dbReference type="Gene3D" id="3.20.20.370">
    <property type="entry name" value="Glycoside hydrolase/deacetylase"/>
    <property type="match status" value="1"/>
</dbReference>
<evidence type="ECO:0000256" key="2">
    <source>
        <dbReference type="ARBA" id="ARBA00022801"/>
    </source>
</evidence>
<dbReference type="GO" id="GO:0016020">
    <property type="term" value="C:membrane"/>
    <property type="evidence" value="ECO:0007669"/>
    <property type="project" value="TreeGrafter"/>
</dbReference>
<dbReference type="InterPro" id="IPR050248">
    <property type="entry name" value="Polysacc_deacetylase_ArnD"/>
</dbReference>
<name>A0A0Q4AZA5_9BACT</name>
<dbReference type="EMBL" id="LIIK01000005">
    <property type="protein sequence ID" value="KQM09443.1"/>
    <property type="molecule type" value="Genomic_DNA"/>
</dbReference>
<proteinExistence type="predicted"/>
<dbReference type="SUPFAM" id="SSF88713">
    <property type="entry name" value="Glycoside hydrolase/deacetylase"/>
    <property type="match status" value="1"/>
</dbReference>
<dbReference type="InterPro" id="IPR002509">
    <property type="entry name" value="NODB_dom"/>
</dbReference>
<dbReference type="PATRIC" id="fig|1702214.3.peg.2161"/>
<dbReference type="InterPro" id="IPR011330">
    <property type="entry name" value="Glyco_hydro/deAcase_b/a-brl"/>
</dbReference>
<organism evidence="4 5">
    <name type="scientific">Candidatus [Bacteroides] periocalifornicus</name>
    <dbReference type="NCBI Taxonomy" id="1702214"/>
    <lineage>
        <taxon>Bacteria</taxon>
        <taxon>Pseudomonadati</taxon>
        <taxon>Bacteroidota</taxon>
    </lineage>
</organism>
<dbReference type="GO" id="GO:0046872">
    <property type="term" value="F:metal ion binding"/>
    <property type="evidence" value="ECO:0007669"/>
    <property type="project" value="UniProtKB-KW"/>
</dbReference>
<evidence type="ECO:0000259" key="3">
    <source>
        <dbReference type="PROSITE" id="PS51677"/>
    </source>
</evidence>
<dbReference type="PANTHER" id="PTHR10587:SF133">
    <property type="entry name" value="CHITIN DEACETYLASE 1-RELATED"/>
    <property type="match status" value="1"/>
</dbReference>
<dbReference type="PROSITE" id="PS51677">
    <property type="entry name" value="NODB"/>
    <property type="match status" value="1"/>
</dbReference>
<dbReference type="GO" id="GO:0005975">
    <property type="term" value="P:carbohydrate metabolic process"/>
    <property type="evidence" value="ECO:0007669"/>
    <property type="project" value="InterPro"/>
</dbReference>
<dbReference type="GO" id="GO:0016810">
    <property type="term" value="F:hydrolase activity, acting on carbon-nitrogen (but not peptide) bonds"/>
    <property type="evidence" value="ECO:0007669"/>
    <property type="project" value="InterPro"/>
</dbReference>
<feature type="domain" description="NodB homology" evidence="3">
    <location>
        <begin position="26"/>
        <end position="200"/>
    </location>
</feature>
<keyword evidence="5" id="KW-1185">Reference proteome</keyword>
<evidence type="ECO:0000313" key="4">
    <source>
        <dbReference type="EMBL" id="KQM09443.1"/>
    </source>
</evidence>
<reference evidence="4" key="1">
    <citation type="submission" date="2015-08" db="EMBL/GenBank/DDBJ databases">
        <title>Candidatus Bacteriodes Periocalifornicus.</title>
        <authorList>
            <person name="McLean J.S."/>
            <person name="Kelley S."/>
        </authorList>
    </citation>
    <scope>NUCLEOTIDE SEQUENCE [LARGE SCALE GENOMIC DNA]</scope>
    <source>
        <strain evidence="4">12B</strain>
    </source>
</reference>
<dbReference type="Pfam" id="PF01522">
    <property type="entry name" value="Polysacc_deac_1"/>
    <property type="match status" value="1"/>
</dbReference>
<dbReference type="AlphaFoldDB" id="A0A0Q4AZA5"/>
<comment type="caution">
    <text evidence="4">The sequence shown here is derived from an EMBL/GenBank/DDBJ whole genome shotgun (WGS) entry which is preliminary data.</text>
</comment>
<dbReference type="PANTHER" id="PTHR10587">
    <property type="entry name" value="GLYCOSYL TRANSFERASE-RELATED"/>
    <property type="match status" value="1"/>
</dbReference>
<evidence type="ECO:0000256" key="1">
    <source>
        <dbReference type="ARBA" id="ARBA00022723"/>
    </source>
</evidence>
<evidence type="ECO:0000313" key="5">
    <source>
        <dbReference type="Proteomes" id="UP000054172"/>
    </source>
</evidence>
<protein>
    <recommendedName>
        <fullName evidence="3">NodB homology domain-containing protein</fullName>
    </recommendedName>
</protein>
<keyword evidence="1" id="KW-0479">Metal-binding</keyword>
<gene>
    <name evidence="4" type="ORF">AL399_01885</name>
</gene>
<dbReference type="STRING" id="1702214.AL399_01885"/>
<dbReference type="Proteomes" id="UP000054172">
    <property type="component" value="Unassembled WGS sequence"/>
</dbReference>
<dbReference type="CDD" id="cd10917">
    <property type="entry name" value="CE4_NodB_like_6s_7s"/>
    <property type="match status" value="1"/>
</dbReference>
<sequence>MLNLSPPRWVARLVPGITWHIPNCANEVYLTFDDGPTAAVTPWVLAELSARGVKATFFCLGRNAERYPDIMAQIRAGGHAVGNHTYSHLKGFATPTADYYHDAALANTFLHASLFRPPYGRITVDQMRMLSARYRVVLWSLLSMDYSRHVTPARCLQFVTRHVQSGDVIVFHDSLKAERNLRYALPRALDWMLANGYSFATLAEAAPVGILTPALLHP</sequence>